<keyword evidence="3" id="KW-1185">Reference proteome</keyword>
<dbReference type="PRINTS" id="PR00081">
    <property type="entry name" value="GDHRDH"/>
</dbReference>
<dbReference type="CDD" id="cd05233">
    <property type="entry name" value="SDR_c"/>
    <property type="match status" value="1"/>
</dbReference>
<evidence type="ECO:0000313" key="2">
    <source>
        <dbReference type="EMBL" id="EFX92421.1"/>
    </source>
</evidence>
<sequence length="247" mass="26373">MKLQNKVALITGGGTGIGRSIAYQMAQDGANVIIIGRSEHSLKESTSQHENISYIVADVLKSEEIARILSEIHQRFGKLDVVVNNASIAPVTPIENVNLADFDRTFALNLRAVVDVVSQAIPYLKVSQGNIVNITSGLVNNPMPMNSIYTASKAAVLSMTRTWAKGLAPFGIRVNSVAAGATRTPLYDKLGLSEAEAKGYEEAVEQIVPLGRFAEPEEIAPVVAFIASDEARYATGSHYAVDGGFGI</sequence>
<protein>
    <submittedName>
        <fullName evidence="2">Oxidoreductase, short chain dehydrogenase/reductase family protein</fullName>
    </submittedName>
</protein>
<dbReference type="InterPro" id="IPR002347">
    <property type="entry name" value="SDR_fam"/>
</dbReference>
<proteinExistence type="inferred from homology"/>
<dbReference type="SUPFAM" id="SSF51735">
    <property type="entry name" value="NAD(P)-binding Rossmann-fold domains"/>
    <property type="match status" value="1"/>
</dbReference>
<gene>
    <name evidence="2" type="ORF">HMPREF0027_0495</name>
</gene>
<accession>E8KF78</accession>
<dbReference type="Gene3D" id="3.40.50.720">
    <property type="entry name" value="NAD(P)-binding Rossmann-like Domain"/>
    <property type="match status" value="1"/>
</dbReference>
<organism evidence="2 3">
    <name type="scientific">Actinobacillus ureae ATCC 25976</name>
    <dbReference type="NCBI Taxonomy" id="887324"/>
    <lineage>
        <taxon>Bacteria</taxon>
        <taxon>Pseudomonadati</taxon>
        <taxon>Pseudomonadota</taxon>
        <taxon>Gammaproteobacteria</taxon>
        <taxon>Pasteurellales</taxon>
        <taxon>Pasteurellaceae</taxon>
        <taxon>Actinobacillus</taxon>
    </lineage>
</organism>
<reference evidence="2 3" key="1">
    <citation type="submission" date="2011-01" db="EMBL/GenBank/DDBJ databases">
        <authorList>
            <person name="Muzny D."/>
            <person name="Qin X."/>
            <person name="Deng J."/>
            <person name="Jiang H."/>
            <person name="Liu Y."/>
            <person name="Qu J."/>
            <person name="Song X.-Z."/>
            <person name="Zhang L."/>
            <person name="Thornton R."/>
            <person name="Coyle M."/>
            <person name="Francisco L."/>
            <person name="Jackson L."/>
            <person name="Javaid M."/>
            <person name="Korchina V."/>
            <person name="Kovar C."/>
            <person name="Mata R."/>
            <person name="Mathew T."/>
            <person name="Ngo R."/>
            <person name="Nguyen L."/>
            <person name="Nguyen N."/>
            <person name="Okwuonu G."/>
            <person name="Ongeri F."/>
            <person name="Pham C."/>
            <person name="Simmons D."/>
            <person name="Wilczek-Boney K."/>
            <person name="Hale W."/>
            <person name="Jakkamsetti A."/>
            <person name="Pham P."/>
            <person name="Ruth R."/>
            <person name="San Lucas F."/>
            <person name="Warren J."/>
            <person name="Zhang J."/>
            <person name="Zhao Z."/>
            <person name="Zhou C."/>
            <person name="Zhu D."/>
            <person name="Lee S."/>
            <person name="Bess C."/>
            <person name="Blankenburg K."/>
            <person name="Forbes L."/>
            <person name="Fu Q."/>
            <person name="Gubbala S."/>
            <person name="Hirani K."/>
            <person name="Jayaseelan J.C."/>
            <person name="Lara F."/>
            <person name="Munidasa M."/>
            <person name="Palculict T."/>
            <person name="Patil S."/>
            <person name="Pu L.-L."/>
            <person name="Saada N."/>
            <person name="Tang L."/>
            <person name="Weissenberger G."/>
            <person name="Zhu Y."/>
            <person name="Hemphill L."/>
            <person name="Shang Y."/>
            <person name="Youmans B."/>
            <person name="Ayvaz T."/>
            <person name="Ross M."/>
            <person name="Santibanez J."/>
            <person name="Aqrawi P."/>
            <person name="Gross S."/>
            <person name="Joshi V."/>
            <person name="Fowler G."/>
            <person name="Nazareth L."/>
            <person name="Reid J."/>
            <person name="Worley K."/>
            <person name="Petrosino J."/>
            <person name="Highlander S."/>
            <person name="Gibbs R."/>
        </authorList>
    </citation>
    <scope>NUCLEOTIDE SEQUENCE [LARGE SCALE GENOMIC DNA]</scope>
    <source>
        <strain evidence="2 3">ATCC 25976</strain>
    </source>
</reference>
<dbReference type="Pfam" id="PF13561">
    <property type="entry name" value="adh_short_C2"/>
    <property type="match status" value="1"/>
</dbReference>
<dbReference type="PANTHER" id="PTHR43975">
    <property type="entry name" value="ZGC:101858"/>
    <property type="match status" value="1"/>
</dbReference>
<dbReference type="InterPro" id="IPR036291">
    <property type="entry name" value="NAD(P)-bd_dom_sf"/>
</dbReference>
<dbReference type="EMBL" id="AEVG01000034">
    <property type="protein sequence ID" value="EFX92421.1"/>
    <property type="molecule type" value="Genomic_DNA"/>
</dbReference>
<dbReference type="FunFam" id="3.40.50.720:FF:000084">
    <property type="entry name" value="Short-chain dehydrogenase reductase"/>
    <property type="match status" value="1"/>
</dbReference>
<name>E8KF78_9PAST</name>
<dbReference type="AlphaFoldDB" id="E8KF78"/>
<dbReference type="Proteomes" id="UP000005467">
    <property type="component" value="Unassembled WGS sequence"/>
</dbReference>
<dbReference type="HOGENOM" id="CLU_010194_1_2_6"/>
<comment type="caution">
    <text evidence="2">The sequence shown here is derived from an EMBL/GenBank/DDBJ whole genome shotgun (WGS) entry which is preliminary data.</text>
</comment>
<comment type="similarity">
    <text evidence="1">Belongs to the short-chain dehydrogenases/reductases (SDR) family.</text>
</comment>
<dbReference type="PANTHER" id="PTHR43975:SF2">
    <property type="entry name" value="EG:BACR7A4.14 PROTEIN-RELATED"/>
    <property type="match status" value="1"/>
</dbReference>
<dbReference type="PROSITE" id="PS00061">
    <property type="entry name" value="ADH_SHORT"/>
    <property type="match status" value="1"/>
</dbReference>
<dbReference type="RefSeq" id="WP_005621868.1">
    <property type="nucleotide sequence ID" value="NZ_GL831080.1"/>
</dbReference>
<dbReference type="PRINTS" id="PR00080">
    <property type="entry name" value="SDRFAMILY"/>
</dbReference>
<evidence type="ECO:0000256" key="1">
    <source>
        <dbReference type="ARBA" id="ARBA00006484"/>
    </source>
</evidence>
<evidence type="ECO:0000313" key="3">
    <source>
        <dbReference type="Proteomes" id="UP000005467"/>
    </source>
</evidence>
<dbReference type="InterPro" id="IPR020904">
    <property type="entry name" value="Sc_DH/Rdtase_CS"/>
</dbReference>